<evidence type="ECO:0000259" key="1">
    <source>
        <dbReference type="PROSITE" id="PS51412"/>
    </source>
</evidence>
<dbReference type="EMBL" id="WCSY01000002">
    <property type="protein sequence ID" value="KAB4315672.1"/>
    <property type="molecule type" value="Genomic_DNA"/>
</dbReference>
<dbReference type="GeneID" id="60924619"/>
<protein>
    <recommendedName>
        <fullName evidence="1">MACPF domain-containing protein</fullName>
    </recommendedName>
</protein>
<dbReference type="EMBL" id="WCRY01000034">
    <property type="protein sequence ID" value="KAB4473625.1"/>
    <property type="molecule type" value="Genomic_DNA"/>
</dbReference>
<evidence type="ECO:0000313" key="7">
    <source>
        <dbReference type="Proteomes" id="UP000284785"/>
    </source>
</evidence>
<organism evidence="5 7">
    <name type="scientific">Bacteroides thetaiotaomicron</name>
    <dbReference type="NCBI Taxonomy" id="818"/>
    <lineage>
        <taxon>Bacteria</taxon>
        <taxon>Pseudomonadati</taxon>
        <taxon>Bacteroidota</taxon>
        <taxon>Bacteroidia</taxon>
        <taxon>Bacteroidales</taxon>
        <taxon>Bacteroidaceae</taxon>
        <taxon>Bacteroides</taxon>
    </lineage>
</organism>
<dbReference type="SMR" id="A0A139KFQ5"/>
<gene>
    <name evidence="5" type="ORF">DW780_21020</name>
    <name evidence="4" type="ORF">GAN91_23770</name>
    <name evidence="3" type="ORF">GAN93_04940</name>
    <name evidence="2" type="ORF">GAO51_03565</name>
    <name evidence="6" type="ORF">KQP68_07680</name>
</gene>
<dbReference type="Proteomes" id="UP000284785">
    <property type="component" value="Unassembled WGS sequence"/>
</dbReference>
<dbReference type="Gene3D" id="3.30.420.400">
    <property type="match status" value="1"/>
</dbReference>
<dbReference type="EMBL" id="CP083680">
    <property type="protein sequence ID" value="UYU68150.1"/>
    <property type="molecule type" value="Genomic_DNA"/>
</dbReference>
<evidence type="ECO:0000313" key="9">
    <source>
        <dbReference type="Proteomes" id="UP000440614"/>
    </source>
</evidence>
<dbReference type="EMBL" id="WCSB01000003">
    <property type="protein sequence ID" value="KAB4454202.1"/>
    <property type="molecule type" value="Genomic_DNA"/>
</dbReference>
<dbReference type="Proteomes" id="UP000440614">
    <property type="component" value="Unassembled WGS sequence"/>
</dbReference>
<dbReference type="Proteomes" id="UP000436858">
    <property type="component" value="Unassembled WGS sequence"/>
</dbReference>
<dbReference type="EMBL" id="QSJP01000023">
    <property type="protein sequence ID" value="RHD83399.1"/>
    <property type="molecule type" value="Genomic_DNA"/>
</dbReference>
<dbReference type="DNASU" id="1074101"/>
<evidence type="ECO:0000313" key="2">
    <source>
        <dbReference type="EMBL" id="KAB4315672.1"/>
    </source>
</evidence>
<dbReference type="AlphaFoldDB" id="A0A139KFQ5"/>
<dbReference type="InterPro" id="IPR048468">
    <property type="entry name" value="MACPF_D2"/>
</dbReference>
<dbReference type="PROSITE" id="PS51412">
    <property type="entry name" value="MACPF_2"/>
    <property type="match status" value="1"/>
</dbReference>
<name>A0A139KFQ5_BACT4</name>
<reference evidence="6 11" key="3">
    <citation type="submission" date="2021-06" db="EMBL/GenBank/DDBJ databases">
        <title>Interrogation of the integrated mobile genetic elements in gut-associated Bacteroides with a consensus prediction approach.</title>
        <authorList>
            <person name="Campbell D.E."/>
            <person name="Leigh J.R."/>
            <person name="Kim T."/>
            <person name="England W."/>
            <person name="Whitaker R.J."/>
            <person name="Degnan P.H."/>
        </authorList>
    </citation>
    <scope>NUCLEOTIDE SEQUENCE [LARGE SCALE GENOMIC DNA]</scope>
    <source>
        <strain evidence="6 11">WAL8669</strain>
    </source>
</reference>
<evidence type="ECO:0000313" key="11">
    <source>
        <dbReference type="Proteomes" id="UP001156218"/>
    </source>
</evidence>
<dbReference type="Pfam" id="PF20779">
    <property type="entry name" value="MACPF_D2"/>
    <property type="match status" value="1"/>
</dbReference>
<dbReference type="Pfam" id="PF20785">
    <property type="entry name" value="MACPF_D3"/>
    <property type="match status" value="1"/>
</dbReference>
<dbReference type="Proteomes" id="UP000460317">
    <property type="component" value="Unassembled WGS sequence"/>
</dbReference>
<evidence type="ECO:0000313" key="10">
    <source>
        <dbReference type="Proteomes" id="UP000460317"/>
    </source>
</evidence>
<reference evidence="8 9" key="2">
    <citation type="journal article" date="2019" name="Nat. Med.">
        <title>A library of human gut bacterial isolates paired with longitudinal multiomics data enables mechanistic microbiome research.</title>
        <authorList>
            <person name="Poyet M."/>
            <person name="Groussin M."/>
            <person name="Gibbons S.M."/>
            <person name="Avila-Pacheco J."/>
            <person name="Jiang X."/>
            <person name="Kearney S.M."/>
            <person name="Perrotta A.R."/>
            <person name="Berdy B."/>
            <person name="Zhao S."/>
            <person name="Lieberman T.D."/>
            <person name="Swanson P.K."/>
            <person name="Smith M."/>
            <person name="Roesemann S."/>
            <person name="Alexander J.E."/>
            <person name="Rich S.A."/>
            <person name="Livny J."/>
            <person name="Vlamakis H."/>
            <person name="Clish C."/>
            <person name="Bullock K."/>
            <person name="Deik A."/>
            <person name="Scott J."/>
            <person name="Pierce K.A."/>
            <person name="Xavier R.J."/>
            <person name="Alm E.J."/>
        </authorList>
    </citation>
    <scope>NUCLEOTIDE SEQUENCE [LARGE SCALE GENOMIC DNA]</scope>
    <source>
        <strain evidence="4 8">BIOML-A162</strain>
        <strain evidence="3 10">BIOML-A165</strain>
        <strain evidence="2 9">BIOML-A188</strain>
    </source>
</reference>
<evidence type="ECO:0000313" key="3">
    <source>
        <dbReference type="EMBL" id="KAB4454202.1"/>
    </source>
</evidence>
<dbReference type="InterPro" id="IPR020864">
    <property type="entry name" value="MACPF"/>
</dbReference>
<dbReference type="RefSeq" id="WP_011108830.1">
    <property type="nucleotide sequence ID" value="NZ_CABJDH010000017.1"/>
</dbReference>
<evidence type="ECO:0000313" key="8">
    <source>
        <dbReference type="Proteomes" id="UP000436858"/>
    </source>
</evidence>
<sequence length="558" mass="63428">MKKLFISLCIILFTISCTNEEETNNYTPVDNQSNSTSEIILQERNSSLPRVWSKKTAQRVTTRASFTDATDFLGCSYAVENGTSIIGDFANAKYPVVNMKKLLERYPSYINPKELRTTETKALSYSDFDRLEKNKTFTKTVKSGFSLNLGPFKFGRQKTIKETFVHNTDDSEKVVHGELSIEVVNGMLNLQTAPSALRKIAADYLDELFVDALYNSSMVELMQSYGEFVLTGYYTGGRASALFYGVDTNSIQFDSKEKDMDVAINASYEWKNKKPTAPSDTIHSASGNLSIGTKRENSETITNKFSALSYSIKTLGGAYGYSISTPPYDITNYSIDLTPWLQSLNDPKTHTMIDLQDGGLYPISDFILEENFKQRYNDTHMDFQYQESLEEPYIEIIKMYIRKSNSGEKLYDIVPVLNTRQGDKLIFSNPDAASQSDEELKANSIPATFLTKSNAIKDEKSKYYQLKIKADPNKTINPIIQTTLSFQINNVDEKGMYKFKNANTNIWYIYNPTSMYCFAYYDDDYIPDAYGILDWVNGIPIKAVTMTTLYQRYKIYGL</sequence>
<evidence type="ECO:0000313" key="6">
    <source>
        <dbReference type="EMBL" id="UYU68150.1"/>
    </source>
</evidence>
<dbReference type="Proteomes" id="UP001156218">
    <property type="component" value="Chromosome"/>
</dbReference>
<dbReference type="Gene3D" id="3.30.160.840">
    <property type="match status" value="1"/>
</dbReference>
<feature type="domain" description="MACPF" evidence="1">
    <location>
        <begin position="56"/>
        <end position="400"/>
    </location>
</feature>
<dbReference type="PROSITE" id="PS51257">
    <property type="entry name" value="PROKAR_LIPOPROTEIN"/>
    <property type="match status" value="1"/>
</dbReference>
<dbReference type="OMA" id="ANTNIWY"/>
<proteinExistence type="predicted"/>
<reference evidence="5 7" key="1">
    <citation type="submission" date="2018-08" db="EMBL/GenBank/DDBJ databases">
        <title>A genome reference for cultivated species of the human gut microbiota.</title>
        <authorList>
            <person name="Zou Y."/>
            <person name="Xue W."/>
            <person name="Luo G."/>
        </authorList>
    </citation>
    <scope>NUCLEOTIDE SEQUENCE [LARGE SCALE GENOMIC DNA]</scope>
    <source>
        <strain evidence="5 7">AM30-26</strain>
    </source>
</reference>
<dbReference type="InterPro" id="IPR048467">
    <property type="entry name" value="MACPF_D3"/>
</dbReference>
<accession>A0A139KFQ5</accession>
<evidence type="ECO:0000313" key="4">
    <source>
        <dbReference type="EMBL" id="KAB4473625.1"/>
    </source>
</evidence>
<evidence type="ECO:0000313" key="5">
    <source>
        <dbReference type="EMBL" id="RHD83399.1"/>
    </source>
</evidence>